<evidence type="ECO:0000259" key="6">
    <source>
        <dbReference type="Pfam" id="PF02803"/>
    </source>
</evidence>
<dbReference type="PROSITE" id="PS00737">
    <property type="entry name" value="THIOLASE_2"/>
    <property type="match status" value="1"/>
</dbReference>
<dbReference type="EMBL" id="SOZD01000002">
    <property type="protein sequence ID" value="TFF25675.1"/>
    <property type="molecule type" value="Genomic_DNA"/>
</dbReference>
<feature type="domain" description="Thiolase N-terminal" evidence="5">
    <location>
        <begin position="363"/>
        <end position="637"/>
    </location>
</feature>
<dbReference type="InterPro" id="IPR020617">
    <property type="entry name" value="Thiolase_C"/>
</dbReference>
<feature type="region of interest" description="Disordered" evidence="4">
    <location>
        <begin position="202"/>
        <end position="241"/>
    </location>
</feature>
<feature type="region of interest" description="Disordered" evidence="4">
    <location>
        <begin position="304"/>
        <end position="330"/>
    </location>
</feature>
<reference evidence="7 8" key="1">
    <citation type="submission" date="2019-03" db="EMBL/GenBank/DDBJ databases">
        <title>Jiella endophytica sp. nov., a novel endophytic bacterium isolated from root of Ficus microcarpa Linn. f.</title>
        <authorList>
            <person name="Tuo L."/>
        </authorList>
    </citation>
    <scope>NUCLEOTIDE SEQUENCE [LARGE SCALE GENOMIC DNA]</scope>
    <source>
        <strain evidence="7 8">CBS5Q-3</strain>
    </source>
</reference>
<dbReference type="GO" id="GO:0003985">
    <property type="term" value="F:acetyl-CoA C-acetyltransferase activity"/>
    <property type="evidence" value="ECO:0007669"/>
    <property type="project" value="UniProtKB-EC"/>
</dbReference>
<evidence type="ECO:0000256" key="3">
    <source>
        <dbReference type="ARBA" id="ARBA00023315"/>
    </source>
</evidence>
<dbReference type="CDD" id="cd00751">
    <property type="entry name" value="thiolase"/>
    <property type="match status" value="1"/>
</dbReference>
<organism evidence="7 8">
    <name type="scientific">Jiella endophytica</name>
    <dbReference type="NCBI Taxonomy" id="2558362"/>
    <lineage>
        <taxon>Bacteria</taxon>
        <taxon>Pseudomonadati</taxon>
        <taxon>Pseudomonadota</taxon>
        <taxon>Alphaproteobacteria</taxon>
        <taxon>Hyphomicrobiales</taxon>
        <taxon>Aurantimonadaceae</taxon>
        <taxon>Jiella</taxon>
    </lineage>
</organism>
<dbReference type="PANTHER" id="PTHR18919">
    <property type="entry name" value="ACETYL-COA C-ACYLTRANSFERASE"/>
    <property type="match status" value="1"/>
</dbReference>
<keyword evidence="8" id="KW-1185">Reference proteome</keyword>
<feature type="compositionally biased region" description="Basic residues" evidence="4">
    <location>
        <begin position="32"/>
        <end position="41"/>
    </location>
</feature>
<accession>A0A4Y8RRI7</accession>
<sequence>MRRAGNGHPWRQGDHRGREELSRADVPVGADRHHRRGRQHPHPQSDDLRPGCHPSPSLHAEGDAGSVRRGQGSRPRRVRQAVLGPCRPFDEDRLAQFRPRLDRRPRGAGAEGCRLHRPLAPAVALCRGFLASVRPVAPDPRRCAEAQGDAVGASRRHPGGALSPRCGAEALRGRGPAGGRQAADRIHHGEGLLPARHRLQRRARQSAGPLGGGPRPLPRLPDRRSLSGAFGRADQRGGGDHDAAVLAARSADSGSLSRRAPCLASGEGSRDRLRARLRRCADREEDARKENQGSACRARCGRYHRGGIRAPDDGEGGGRQGGRSRRLRGARRFAHRRPARLAAQGRRRRHASARGRRVNSQPVYLVDGARTPFIKARGRPGPFTPVDLAVQCGRPLLLRQGFPVSAIDLVVLGCVNVVADEMNPARVASLRLGLSDEIPAFTVQINCGSGMQSIDTAFRYIERGTHEIVLAGGTEALSHSPLVLSSGAVEWFAALNRAKSVGERAKVFAQLKPGYLKPVIGLERGLTDPITDLNMGQTAEKLAHLFNVSRRDADAYAIESHRRLGEATKNGRLKEEMLPAIARDGTVYDHDDGIRPNTTVQDLAKLRPAFERPYGKVTPGNSSQITDGASWTILASEAAVEKYGLTPLARIVDSDWGGLDPSIMGLGPVTSVAPILRRQDMAVADVDLWELNEAFAAQVLSCVAALDQPEVADGVLGLEGRGGQIERDKLNVDGGAIALGHPVGTSGNRITLHLANALKRLGKKRGIATQCIGGGLGGAMLLEAA</sequence>
<dbReference type="Pfam" id="PF00108">
    <property type="entry name" value="Thiolase_N"/>
    <property type="match status" value="1"/>
</dbReference>
<proteinExistence type="inferred from homology"/>
<dbReference type="AlphaFoldDB" id="A0A4Y8RRI7"/>
<protein>
    <submittedName>
        <fullName evidence="7">Acetyl-CoA C-acetyltransferase</fullName>
        <ecNumber evidence="7">2.3.1.9</ecNumber>
    </submittedName>
</protein>
<comment type="caution">
    <text evidence="7">The sequence shown here is derived from an EMBL/GenBank/DDBJ whole genome shotgun (WGS) entry which is preliminary data.</text>
</comment>
<feature type="region of interest" description="Disordered" evidence="4">
    <location>
        <begin position="147"/>
        <end position="183"/>
    </location>
</feature>
<dbReference type="OrthoDB" id="9764638at2"/>
<dbReference type="Proteomes" id="UP000298179">
    <property type="component" value="Unassembled WGS sequence"/>
</dbReference>
<feature type="region of interest" description="Disordered" evidence="4">
    <location>
        <begin position="1"/>
        <end position="84"/>
    </location>
</feature>
<dbReference type="NCBIfam" id="NF006030">
    <property type="entry name" value="PRK08170.1"/>
    <property type="match status" value="1"/>
</dbReference>
<evidence type="ECO:0000259" key="5">
    <source>
        <dbReference type="Pfam" id="PF00108"/>
    </source>
</evidence>
<name>A0A4Y8RRI7_9HYPH</name>
<feature type="compositionally biased region" description="Basic and acidic residues" evidence="4">
    <location>
        <begin position="11"/>
        <end position="23"/>
    </location>
</feature>
<dbReference type="InterPro" id="IPR016039">
    <property type="entry name" value="Thiolase-like"/>
</dbReference>
<comment type="similarity">
    <text evidence="1">Belongs to the thiolase-like superfamily. Thiolase family.</text>
</comment>
<keyword evidence="3 7" id="KW-0012">Acyltransferase</keyword>
<dbReference type="InterPro" id="IPR020613">
    <property type="entry name" value="Thiolase_CS"/>
</dbReference>
<dbReference type="NCBIfam" id="TIGR01930">
    <property type="entry name" value="AcCoA-C-Actrans"/>
    <property type="match status" value="1"/>
</dbReference>
<dbReference type="EC" id="2.3.1.9" evidence="7"/>
<dbReference type="InterPro" id="IPR020616">
    <property type="entry name" value="Thiolase_N"/>
</dbReference>
<evidence type="ECO:0000313" key="8">
    <source>
        <dbReference type="Proteomes" id="UP000298179"/>
    </source>
</evidence>
<dbReference type="SUPFAM" id="SSF53901">
    <property type="entry name" value="Thiolase-like"/>
    <property type="match status" value="2"/>
</dbReference>
<evidence type="ECO:0000313" key="7">
    <source>
        <dbReference type="EMBL" id="TFF25675.1"/>
    </source>
</evidence>
<gene>
    <name evidence="7" type="ORF">E3C22_07235</name>
</gene>
<dbReference type="Gene3D" id="3.40.47.10">
    <property type="match status" value="2"/>
</dbReference>
<dbReference type="Pfam" id="PF02803">
    <property type="entry name" value="Thiolase_C"/>
    <property type="match status" value="1"/>
</dbReference>
<keyword evidence="2 7" id="KW-0808">Transferase</keyword>
<dbReference type="InterPro" id="IPR002155">
    <property type="entry name" value="Thiolase"/>
</dbReference>
<feature type="domain" description="Thiolase C-terminal" evidence="6">
    <location>
        <begin position="645"/>
        <end position="783"/>
    </location>
</feature>
<evidence type="ECO:0000256" key="4">
    <source>
        <dbReference type="SAM" id="MobiDB-lite"/>
    </source>
</evidence>
<dbReference type="PANTHER" id="PTHR18919:SF151">
    <property type="entry name" value="BLR2427 PROTEIN"/>
    <property type="match status" value="1"/>
</dbReference>
<evidence type="ECO:0000256" key="2">
    <source>
        <dbReference type="ARBA" id="ARBA00022679"/>
    </source>
</evidence>
<evidence type="ECO:0000256" key="1">
    <source>
        <dbReference type="ARBA" id="ARBA00010982"/>
    </source>
</evidence>